<dbReference type="InterPro" id="IPR024079">
    <property type="entry name" value="MetalloPept_cat_dom_sf"/>
</dbReference>
<evidence type="ECO:0000313" key="3">
    <source>
        <dbReference type="EMBL" id="MCF2530991.1"/>
    </source>
</evidence>
<comment type="caution">
    <text evidence="3">The sequence shown here is derived from an EMBL/GenBank/DDBJ whole genome shotgun (WGS) entry which is preliminary data.</text>
</comment>
<dbReference type="RefSeq" id="WP_235055659.1">
    <property type="nucleotide sequence ID" value="NZ_JAKFHA010000020.1"/>
</dbReference>
<proteinExistence type="predicted"/>
<keyword evidence="2" id="KW-0732">Signal</keyword>
<feature type="chain" id="PRO_5041212434" evidence="2">
    <location>
        <begin position="39"/>
        <end position="1152"/>
    </location>
</feature>
<evidence type="ECO:0000256" key="2">
    <source>
        <dbReference type="SAM" id="SignalP"/>
    </source>
</evidence>
<evidence type="ECO:0000313" key="4">
    <source>
        <dbReference type="Proteomes" id="UP001165378"/>
    </source>
</evidence>
<dbReference type="SUPFAM" id="SSF55486">
    <property type="entry name" value="Metalloproteases ('zincins'), catalytic domain"/>
    <property type="match status" value="1"/>
</dbReference>
<dbReference type="GO" id="GO:0008237">
    <property type="term" value="F:metallopeptidase activity"/>
    <property type="evidence" value="ECO:0007669"/>
    <property type="project" value="InterPro"/>
</dbReference>
<feature type="signal peptide" evidence="2">
    <location>
        <begin position="1"/>
        <end position="38"/>
    </location>
</feature>
<protein>
    <submittedName>
        <fullName evidence="3">Uncharacterized protein</fullName>
    </submittedName>
</protein>
<organism evidence="3 4">
    <name type="scientific">Yinghuangia soli</name>
    <dbReference type="NCBI Taxonomy" id="2908204"/>
    <lineage>
        <taxon>Bacteria</taxon>
        <taxon>Bacillati</taxon>
        <taxon>Actinomycetota</taxon>
        <taxon>Actinomycetes</taxon>
        <taxon>Kitasatosporales</taxon>
        <taxon>Streptomycetaceae</taxon>
        <taxon>Yinghuangia</taxon>
    </lineage>
</organism>
<dbReference type="Gene3D" id="3.40.390.10">
    <property type="entry name" value="Collagenase (Catalytic Domain)"/>
    <property type="match status" value="1"/>
</dbReference>
<dbReference type="AlphaFoldDB" id="A0AA41Q5G5"/>
<gene>
    <name evidence="3" type="ORF">LZ495_27780</name>
</gene>
<accession>A0AA41Q5G5</accession>
<reference evidence="3" key="1">
    <citation type="submission" date="2022-01" db="EMBL/GenBank/DDBJ databases">
        <title>Genome-Based Taxonomic Classification of the Phylum Actinobacteria.</title>
        <authorList>
            <person name="Gao Y."/>
        </authorList>
    </citation>
    <scope>NUCLEOTIDE SEQUENCE</scope>
    <source>
        <strain evidence="3">KLBMP 8922</strain>
    </source>
</reference>
<keyword evidence="4" id="KW-1185">Reference proteome</keyword>
<feature type="region of interest" description="Disordered" evidence="1">
    <location>
        <begin position="81"/>
        <end position="106"/>
    </location>
</feature>
<evidence type="ECO:0000256" key="1">
    <source>
        <dbReference type="SAM" id="MobiDB-lite"/>
    </source>
</evidence>
<sequence length="1152" mass="123284">MGLPRSGRVVCGAVVRFALVLSLVAGALVALASTTAQAEERVVCKLSFTLTTGEWGLRNDSIESVSFGGANGDPVDVIFEDADGDGTADADGGSTERSGGTNDTPHTTFHWNARLERCVSNAELSYGFRFKHRSPADDCCADNWDLKALRIVDPDSGQVYFDQTADTGYLHRFRKNFDNLWDGTPRGLGNTFVDPTQICRLAITVSTGEWGLRNDSKEEIRFGGQPVIFEDVDSDGIHEPVTYLDSDGDWIPDRPDGTRYHSGGTWDDDFATFTWNASLSPCVPQAALFRGFEIRHISEAPDIGADNWDLQGLRITDRDTGQVYLDRPVYDGPIHRFFKNADQTWSSVEGPLPLPEPALDTDGDGLTDRVELFGIPHDGELDTWLPAFGSDPCRRTVAVEIDWLNATSGSDRPRRGALDEARHMFTTAPTQPAASCPYGWTAKSGVQLLIDVSQAVQVSPAQRATALQPSQPGSMFAQIRSTNFAPWREGSFFYSLWGDNHNGTSSSGACCWGPKQNDFVVTLGSWGSHTEREESATFVHELGHALGLHHGGGDHANFKPNYLSVMNYRYQAAGIPDFSAWTAALGRMPAGTDFNLATSRQLLESVSHLDYSRAELPTLVANALDERAGIGIGAGLDSVAVWPDATRTLRVGDATGPLDWDGNGTITAPAGTATVHLLSAWEVCVKAADIAGQPPGQLQTSPVAGDDLLGKTIIAGFDGICSTPATGNDVPVVPQGTNYRTAYGYQNGLMGHDDWRSLLFRIGDTPEARVPLPDPPHPGISKPESDRQVLEMLDALRGATAPASPPPRWGFAYADQATAPIGTETVADTRFQWTTGRRDPATAQRRATVTRTGTGTYLVRLPDVASDAGTAHVTATRTVYRGRSCRVADLRPDGPDQLVQVACHDQNGAPIDWWFMVFFAAPTTGGTPYATLRYDAPNGSSGLEPAVNSGTFNSAGRTNSVQRLAPGRYLVTLQGAAFAAANGYTQLTPYGSGPPAHCEAENTRSLDTALEITVGCYRLQSGATAEPADSQWLLSYTQANGLHHEAGTPAAYTALTGNPGAPAVDAARSFSTGGLPTITHPATGHYRLTYPDLAKPLLDTAQVQARTPGSYCHLGTVNSYSAAPAVSVDVYCHNAAGTPADALFSAAYVRAP</sequence>
<dbReference type="EMBL" id="JAKFHA010000020">
    <property type="protein sequence ID" value="MCF2530991.1"/>
    <property type="molecule type" value="Genomic_DNA"/>
</dbReference>
<dbReference type="Proteomes" id="UP001165378">
    <property type="component" value="Unassembled WGS sequence"/>
</dbReference>
<name>A0AA41Q5G5_9ACTN</name>
<feature type="compositionally biased region" description="Polar residues" evidence="1">
    <location>
        <begin position="95"/>
        <end position="106"/>
    </location>
</feature>